<feature type="domain" description="WRKY" evidence="6">
    <location>
        <begin position="93"/>
        <end position="159"/>
    </location>
</feature>
<dbReference type="Proteomes" id="UP001187471">
    <property type="component" value="Unassembled WGS sequence"/>
</dbReference>
<dbReference type="PANTHER" id="PTHR31429:SF38">
    <property type="entry name" value="WRKY TRANSCRIPTION FACTOR 40-RELATED"/>
    <property type="match status" value="1"/>
</dbReference>
<dbReference type="GO" id="GO:0003700">
    <property type="term" value="F:DNA-binding transcription factor activity"/>
    <property type="evidence" value="ECO:0007669"/>
    <property type="project" value="InterPro"/>
</dbReference>
<evidence type="ECO:0000256" key="4">
    <source>
        <dbReference type="ARBA" id="ARBA00023163"/>
    </source>
</evidence>
<gene>
    <name evidence="7" type="ORF">RJ640_026390</name>
</gene>
<dbReference type="SUPFAM" id="SSF118290">
    <property type="entry name" value="WRKY DNA-binding domain"/>
    <property type="match status" value="1"/>
</dbReference>
<dbReference type="PANTHER" id="PTHR31429">
    <property type="entry name" value="WRKY TRANSCRIPTION FACTOR 36-RELATED"/>
    <property type="match status" value="1"/>
</dbReference>
<evidence type="ECO:0000256" key="3">
    <source>
        <dbReference type="ARBA" id="ARBA00023125"/>
    </source>
</evidence>
<evidence type="ECO:0000256" key="1">
    <source>
        <dbReference type="ARBA" id="ARBA00004123"/>
    </source>
</evidence>
<keyword evidence="2" id="KW-0805">Transcription regulation</keyword>
<keyword evidence="8" id="KW-1185">Reference proteome</keyword>
<dbReference type="InterPro" id="IPR044810">
    <property type="entry name" value="WRKY_plant"/>
</dbReference>
<comment type="subcellular location">
    <subcellularLocation>
        <location evidence="1">Nucleus</location>
    </subcellularLocation>
</comment>
<dbReference type="AlphaFoldDB" id="A0AA88RNJ8"/>
<comment type="caution">
    <text evidence="7">The sequence shown here is derived from an EMBL/GenBank/DDBJ whole genome shotgun (WGS) entry which is preliminary data.</text>
</comment>
<dbReference type="GO" id="GO:0043565">
    <property type="term" value="F:sequence-specific DNA binding"/>
    <property type="evidence" value="ECO:0007669"/>
    <property type="project" value="InterPro"/>
</dbReference>
<evidence type="ECO:0000313" key="7">
    <source>
        <dbReference type="EMBL" id="KAK2986000.1"/>
    </source>
</evidence>
<dbReference type="Pfam" id="PF03106">
    <property type="entry name" value="WRKY"/>
    <property type="match status" value="1"/>
</dbReference>
<dbReference type="GO" id="GO:0005634">
    <property type="term" value="C:nucleus"/>
    <property type="evidence" value="ECO:0007669"/>
    <property type="project" value="UniProtKB-SubCell"/>
</dbReference>
<protein>
    <recommendedName>
        <fullName evidence="6">WRKY domain-containing protein</fullName>
    </recommendedName>
</protein>
<dbReference type="EMBL" id="JAVXUO010001102">
    <property type="protein sequence ID" value="KAK2986000.1"/>
    <property type="molecule type" value="Genomic_DNA"/>
</dbReference>
<dbReference type="SMART" id="SM00774">
    <property type="entry name" value="WRKY"/>
    <property type="match status" value="1"/>
</dbReference>
<name>A0AA88RNJ8_9ASTE</name>
<sequence length="242" mass="27399">MDALSHEEQAEYLGMEIGRLRRENENLQYMMQVMTGQCTVLQSHLGMKKKEQMSSCSTETCPSHEHSDKKMWSKSPITKPEASKFFFKTDTSDRSLIVRDGFQWRKYGQKVTKDNPSPRAYFRCSMAPRCPVKKKVQRCMEDESLMVVVYEGEHDHETFDTSKRVTCISPPPAPSSHQNVILDLTLSGAADGIRSTSSNVVKEYGNSNFINFEEYVASFLAKDPNFTSGLAAAVARSITDQR</sequence>
<accession>A0AA88RNJ8</accession>
<dbReference type="PROSITE" id="PS50811">
    <property type="entry name" value="WRKY"/>
    <property type="match status" value="1"/>
</dbReference>
<keyword evidence="5" id="KW-0539">Nucleus</keyword>
<evidence type="ECO:0000259" key="6">
    <source>
        <dbReference type="PROSITE" id="PS50811"/>
    </source>
</evidence>
<evidence type="ECO:0000313" key="8">
    <source>
        <dbReference type="Proteomes" id="UP001187471"/>
    </source>
</evidence>
<keyword evidence="4" id="KW-0804">Transcription</keyword>
<dbReference type="Gene3D" id="2.20.25.80">
    <property type="entry name" value="WRKY domain"/>
    <property type="match status" value="1"/>
</dbReference>
<dbReference type="InterPro" id="IPR003657">
    <property type="entry name" value="WRKY_dom"/>
</dbReference>
<proteinExistence type="predicted"/>
<keyword evidence="3" id="KW-0238">DNA-binding</keyword>
<organism evidence="7 8">
    <name type="scientific">Escallonia rubra</name>
    <dbReference type="NCBI Taxonomy" id="112253"/>
    <lineage>
        <taxon>Eukaryota</taxon>
        <taxon>Viridiplantae</taxon>
        <taxon>Streptophyta</taxon>
        <taxon>Embryophyta</taxon>
        <taxon>Tracheophyta</taxon>
        <taxon>Spermatophyta</taxon>
        <taxon>Magnoliopsida</taxon>
        <taxon>eudicotyledons</taxon>
        <taxon>Gunneridae</taxon>
        <taxon>Pentapetalae</taxon>
        <taxon>asterids</taxon>
        <taxon>campanulids</taxon>
        <taxon>Escalloniales</taxon>
        <taxon>Escalloniaceae</taxon>
        <taxon>Escallonia</taxon>
    </lineage>
</organism>
<dbReference type="InterPro" id="IPR036576">
    <property type="entry name" value="WRKY_dom_sf"/>
</dbReference>
<reference evidence="7" key="1">
    <citation type="submission" date="2022-12" db="EMBL/GenBank/DDBJ databases">
        <title>Draft genome assemblies for two species of Escallonia (Escalloniales).</title>
        <authorList>
            <person name="Chanderbali A."/>
            <person name="Dervinis C."/>
            <person name="Anghel I."/>
            <person name="Soltis D."/>
            <person name="Soltis P."/>
            <person name="Zapata F."/>
        </authorList>
    </citation>
    <scope>NUCLEOTIDE SEQUENCE</scope>
    <source>
        <strain evidence="7">UCBG92.1500</strain>
        <tissue evidence="7">Leaf</tissue>
    </source>
</reference>
<evidence type="ECO:0000256" key="2">
    <source>
        <dbReference type="ARBA" id="ARBA00023015"/>
    </source>
</evidence>
<evidence type="ECO:0000256" key="5">
    <source>
        <dbReference type="ARBA" id="ARBA00023242"/>
    </source>
</evidence>